<evidence type="ECO:0000256" key="1">
    <source>
        <dbReference type="ARBA" id="ARBA00022737"/>
    </source>
</evidence>
<dbReference type="Proteomes" id="UP000224634">
    <property type="component" value="Unassembled WGS sequence"/>
</dbReference>
<feature type="domain" description="Nephrocystin 3-like N-terminal" evidence="2">
    <location>
        <begin position="206"/>
        <end position="280"/>
    </location>
</feature>
<evidence type="ECO:0000313" key="4">
    <source>
        <dbReference type="Proteomes" id="UP000224634"/>
    </source>
</evidence>
<protein>
    <recommendedName>
        <fullName evidence="2">Nephrocystin 3-like N-terminal domain-containing protein</fullName>
    </recommendedName>
</protein>
<gene>
    <name evidence="3" type="ORF">AJ80_01239</name>
</gene>
<accession>A0A2B7Z1D6</accession>
<keyword evidence="1" id="KW-0677">Repeat</keyword>
<organism evidence="3 4">
    <name type="scientific">Polytolypa hystricis (strain UAMH7299)</name>
    <dbReference type="NCBI Taxonomy" id="1447883"/>
    <lineage>
        <taxon>Eukaryota</taxon>
        <taxon>Fungi</taxon>
        <taxon>Dikarya</taxon>
        <taxon>Ascomycota</taxon>
        <taxon>Pezizomycotina</taxon>
        <taxon>Eurotiomycetes</taxon>
        <taxon>Eurotiomycetidae</taxon>
        <taxon>Onygenales</taxon>
        <taxon>Onygenales incertae sedis</taxon>
        <taxon>Polytolypa</taxon>
    </lineage>
</organism>
<dbReference type="EMBL" id="PDNA01000010">
    <property type="protein sequence ID" value="PGH27053.1"/>
    <property type="molecule type" value="Genomic_DNA"/>
</dbReference>
<dbReference type="STRING" id="1447883.A0A2B7Z1D6"/>
<evidence type="ECO:0000313" key="3">
    <source>
        <dbReference type="EMBL" id="PGH27053.1"/>
    </source>
</evidence>
<dbReference type="Gene3D" id="3.40.50.300">
    <property type="entry name" value="P-loop containing nucleotide triphosphate hydrolases"/>
    <property type="match status" value="1"/>
</dbReference>
<name>A0A2B7Z1D6_POLH7</name>
<dbReference type="AlphaFoldDB" id="A0A2B7Z1D6"/>
<sequence length="392" mass="44194">METLNSAASVLTVLRTAQNTAKACYAYGLETASFPQELPKLREEIEALAPFKGKVADSKTLRGVEGLLDLCQAELTSLQEKITLPKTPQGAVDTGGIVQALQWPLKQEDVEKSFTKKRNFNGSLNVALAADQVEMTHEIKKEVCLVQDAVTKGQQATSAIQKDITKLVNGFTSSRKEINAAEIRAWLKAPDPSLNHNAARESCEPGTGEWFIKGEEFLKWKDDPDQFIWIHGIPGCRKTILASTIIQHIRDQFSLDTTASVAYFYFDFNDGDKQQHESLYLSKKERGYHPSDEELLVTLKRIVEEQERVFVILDALDECTDRERLLKAIKNIAGWKTGKLHMLMTSRREKDIEDEFDSAVAAERISMQNASVDDDIRLYVHERIHTDPKLSR</sequence>
<proteinExistence type="predicted"/>
<comment type="caution">
    <text evidence="3">The sequence shown here is derived from an EMBL/GenBank/DDBJ whole genome shotgun (WGS) entry which is preliminary data.</text>
</comment>
<dbReference type="OrthoDB" id="4184734at2759"/>
<reference evidence="3 4" key="1">
    <citation type="submission" date="2017-10" db="EMBL/GenBank/DDBJ databases">
        <title>Comparative genomics in systemic dimorphic fungi from Ajellomycetaceae.</title>
        <authorList>
            <person name="Munoz J.F."/>
            <person name="Mcewen J.G."/>
            <person name="Clay O.K."/>
            <person name="Cuomo C.A."/>
        </authorList>
    </citation>
    <scope>NUCLEOTIDE SEQUENCE [LARGE SCALE GENOMIC DNA]</scope>
    <source>
        <strain evidence="3 4">UAMH7299</strain>
    </source>
</reference>
<dbReference type="PANTHER" id="PTHR10039:SF16">
    <property type="entry name" value="GPI INOSITOL-DEACYLASE"/>
    <property type="match status" value="1"/>
</dbReference>
<evidence type="ECO:0000259" key="2">
    <source>
        <dbReference type="Pfam" id="PF24883"/>
    </source>
</evidence>
<keyword evidence="4" id="KW-1185">Reference proteome</keyword>
<dbReference type="SUPFAM" id="SSF52540">
    <property type="entry name" value="P-loop containing nucleoside triphosphate hydrolases"/>
    <property type="match status" value="1"/>
</dbReference>
<dbReference type="InterPro" id="IPR056884">
    <property type="entry name" value="NPHP3-like_N"/>
</dbReference>
<feature type="domain" description="Nephrocystin 3-like N-terminal" evidence="2">
    <location>
        <begin position="284"/>
        <end position="347"/>
    </location>
</feature>
<dbReference type="Pfam" id="PF24883">
    <property type="entry name" value="NPHP3_N"/>
    <property type="match status" value="2"/>
</dbReference>
<dbReference type="PANTHER" id="PTHR10039">
    <property type="entry name" value="AMELOGENIN"/>
    <property type="match status" value="1"/>
</dbReference>
<dbReference type="InterPro" id="IPR027417">
    <property type="entry name" value="P-loop_NTPase"/>
</dbReference>